<dbReference type="AlphaFoldDB" id="A0A0S7BNK3"/>
<name>A0A0S7BNK3_9CHLR</name>
<dbReference type="GO" id="GO:0008137">
    <property type="term" value="F:NADH dehydrogenase (ubiquinone) activity"/>
    <property type="evidence" value="ECO:0007669"/>
    <property type="project" value="UniProtKB-UniRule"/>
</dbReference>
<keyword evidence="9" id="KW-1185">Reference proteome</keyword>
<dbReference type="RefSeq" id="WP_075074625.1">
    <property type="nucleotide sequence ID" value="NZ_DF967972.1"/>
</dbReference>
<accession>A0A0S7BNK3</accession>
<dbReference type="STRING" id="360412.LARV_03232"/>
<reference evidence="8" key="1">
    <citation type="submission" date="2015-07" db="EMBL/GenBank/DDBJ databases">
        <title>Draft Genome Sequences of Anaerolinea thermolimosa IMO-1, Bellilinea caldifistulae GOMI-1, Leptolinea tardivitalis YMTK-2, Levilinea saccharolytica KIBI-1,Longilinea arvoryzae KOME-1, Previously Described as Members of the Anaerolineaceae (Chloroflexi).</title>
        <authorList>
            <person name="Sekiguchi Y."/>
            <person name="Ohashi A."/>
            <person name="Matsuura N."/>
            <person name="Tourlousse M.D."/>
        </authorList>
    </citation>
    <scope>NUCLEOTIDE SEQUENCE [LARGE SCALE GENOMIC DNA]</scope>
    <source>
        <strain evidence="8">KOME-1</strain>
    </source>
</reference>
<organism evidence="8">
    <name type="scientific">Longilinea arvoryzae</name>
    <dbReference type="NCBI Taxonomy" id="360412"/>
    <lineage>
        <taxon>Bacteria</taxon>
        <taxon>Bacillati</taxon>
        <taxon>Chloroflexota</taxon>
        <taxon>Anaerolineae</taxon>
        <taxon>Anaerolineales</taxon>
        <taxon>Anaerolineaceae</taxon>
        <taxon>Longilinea</taxon>
    </lineage>
</organism>
<dbReference type="InterPro" id="IPR025383">
    <property type="entry name" value="MrpA_C/MbhD"/>
</dbReference>
<dbReference type="GO" id="GO:0005886">
    <property type="term" value="C:plasma membrane"/>
    <property type="evidence" value="ECO:0007669"/>
    <property type="project" value="UniProtKB-SubCell"/>
</dbReference>
<evidence type="ECO:0000256" key="4">
    <source>
        <dbReference type="ARBA" id="ARBA00022989"/>
    </source>
</evidence>
<evidence type="ECO:0000256" key="3">
    <source>
        <dbReference type="ARBA" id="ARBA00022692"/>
    </source>
</evidence>
<dbReference type="InterPro" id="IPR042106">
    <property type="entry name" value="Nuo/plastoQ_OxRdtase_6_NuoJ"/>
</dbReference>
<keyword evidence="2" id="KW-1003">Cell membrane</keyword>
<dbReference type="OrthoDB" id="164762at2"/>
<keyword evidence="5 6" id="KW-0472">Membrane</keyword>
<protein>
    <submittedName>
        <fullName evidence="8">Predicted subunit of the Multisubunit Na+/H+ antiporter</fullName>
    </submittedName>
</protein>
<evidence type="ECO:0000256" key="2">
    <source>
        <dbReference type="ARBA" id="ARBA00022475"/>
    </source>
</evidence>
<feature type="domain" description="MrpA C-terminal/MbhD" evidence="7">
    <location>
        <begin position="9"/>
        <end position="69"/>
    </location>
</feature>
<dbReference type="EMBL" id="DF967972">
    <property type="protein sequence ID" value="GAP15445.1"/>
    <property type="molecule type" value="Genomic_DNA"/>
</dbReference>
<dbReference type="GO" id="GO:0048038">
    <property type="term" value="F:quinone binding"/>
    <property type="evidence" value="ECO:0007669"/>
    <property type="project" value="UniProtKB-UniRule"/>
</dbReference>
<gene>
    <name evidence="8" type="ORF">LARV_03232</name>
</gene>
<feature type="transmembrane region" description="Helical" evidence="6">
    <location>
        <begin position="27"/>
        <end position="44"/>
    </location>
</feature>
<keyword evidence="4 6" id="KW-1133">Transmembrane helix</keyword>
<dbReference type="Proteomes" id="UP000055060">
    <property type="component" value="Unassembled WGS sequence"/>
</dbReference>
<evidence type="ECO:0000313" key="9">
    <source>
        <dbReference type="Proteomes" id="UP000055060"/>
    </source>
</evidence>
<keyword evidence="3 6" id="KW-0812">Transmembrane</keyword>
<proteinExistence type="predicted"/>
<feature type="transmembrane region" description="Helical" evidence="6">
    <location>
        <begin position="51"/>
        <end position="69"/>
    </location>
</feature>
<evidence type="ECO:0000259" key="7">
    <source>
        <dbReference type="Pfam" id="PF13244"/>
    </source>
</evidence>
<sequence length="159" mass="16946">MWQILIMVGILLCAIMAIRTHRLLVSAIWLAGTSALVALFLYLLGAPEIAVIELSVGAGLVTVLFVFAINISGEEAMAAHPLIPRPLAWAIITVSILLVGWLMLPGVNVAMPALPTGDLGTTLWQSRSLDVFLMAVLILAGALAMLGLLAEDKKKEVHE</sequence>
<dbReference type="Gene3D" id="1.20.120.1200">
    <property type="entry name" value="NADH-ubiquinone/plastoquinone oxidoreductase chain 6, subunit NuoJ"/>
    <property type="match status" value="1"/>
</dbReference>
<dbReference type="Pfam" id="PF13244">
    <property type="entry name" value="MbhD"/>
    <property type="match status" value="1"/>
</dbReference>
<evidence type="ECO:0000313" key="8">
    <source>
        <dbReference type="EMBL" id="GAP15445.1"/>
    </source>
</evidence>
<feature type="transmembrane region" description="Helical" evidence="6">
    <location>
        <begin position="89"/>
        <end position="110"/>
    </location>
</feature>
<evidence type="ECO:0000256" key="5">
    <source>
        <dbReference type="ARBA" id="ARBA00023136"/>
    </source>
</evidence>
<evidence type="ECO:0000256" key="6">
    <source>
        <dbReference type="SAM" id="Phobius"/>
    </source>
</evidence>
<feature type="transmembrane region" description="Helical" evidence="6">
    <location>
        <begin position="131"/>
        <end position="150"/>
    </location>
</feature>
<comment type="subcellular location">
    <subcellularLocation>
        <location evidence="1">Cell membrane</location>
        <topology evidence="1">Multi-pass membrane protein</topology>
    </subcellularLocation>
</comment>
<evidence type="ECO:0000256" key="1">
    <source>
        <dbReference type="ARBA" id="ARBA00004651"/>
    </source>
</evidence>